<feature type="transmembrane region" description="Helical" evidence="1">
    <location>
        <begin position="150"/>
        <end position="169"/>
    </location>
</feature>
<dbReference type="EMBL" id="BARU01000288">
    <property type="protein sequence ID" value="GAH19202.1"/>
    <property type="molecule type" value="Genomic_DNA"/>
</dbReference>
<keyword evidence="1" id="KW-1133">Transmembrane helix</keyword>
<accession>X1DG88</accession>
<feature type="transmembrane region" description="Helical" evidence="1">
    <location>
        <begin position="12"/>
        <end position="31"/>
    </location>
</feature>
<organism evidence="2">
    <name type="scientific">marine sediment metagenome</name>
    <dbReference type="NCBI Taxonomy" id="412755"/>
    <lineage>
        <taxon>unclassified sequences</taxon>
        <taxon>metagenomes</taxon>
        <taxon>ecological metagenomes</taxon>
    </lineage>
</organism>
<keyword evidence="1" id="KW-0472">Membrane</keyword>
<feature type="transmembrane region" description="Helical" evidence="1">
    <location>
        <begin position="79"/>
        <end position="102"/>
    </location>
</feature>
<protein>
    <submittedName>
        <fullName evidence="2">Uncharacterized protein</fullName>
    </submittedName>
</protein>
<keyword evidence="1" id="KW-0812">Transmembrane</keyword>
<proteinExistence type="predicted"/>
<feature type="transmembrane region" description="Helical" evidence="1">
    <location>
        <begin position="175"/>
        <end position="201"/>
    </location>
</feature>
<feature type="transmembrane region" description="Helical" evidence="1">
    <location>
        <begin position="37"/>
        <end position="58"/>
    </location>
</feature>
<gene>
    <name evidence="2" type="ORF">S03H2_01070</name>
</gene>
<reference evidence="2" key="1">
    <citation type="journal article" date="2014" name="Front. Microbiol.">
        <title>High frequency of phylogenetically diverse reductive dehalogenase-homologous genes in deep subseafloor sedimentary metagenomes.</title>
        <authorList>
            <person name="Kawai M."/>
            <person name="Futagami T."/>
            <person name="Toyoda A."/>
            <person name="Takaki Y."/>
            <person name="Nishi S."/>
            <person name="Hori S."/>
            <person name="Arai W."/>
            <person name="Tsubouchi T."/>
            <person name="Morono Y."/>
            <person name="Uchiyama I."/>
            <person name="Ito T."/>
            <person name="Fujiyama A."/>
            <person name="Inagaki F."/>
            <person name="Takami H."/>
        </authorList>
    </citation>
    <scope>NUCLEOTIDE SEQUENCE</scope>
    <source>
        <strain evidence="2">Expedition CK06-06</strain>
    </source>
</reference>
<evidence type="ECO:0000313" key="2">
    <source>
        <dbReference type="EMBL" id="GAH19202.1"/>
    </source>
</evidence>
<sequence length="206" mass="23471">MYKQIFKELKEHMPFTAFGAATGIIMIIFFQKLPSKFSYNIFYTLHPLHVFLSALVTASMYNFYKCGTGKNKKKCNLEILILIGYVGSVGIATLSDSVIPYLGEILLNMPHREIHLGFIENWWLVNPLALLGIGIAYLRPSTKFPHFGHVLLSTWASLFHIIMALGQTLNWFTCIAIFIFLFLSVWIPCCLSDIVFPLLFVKTPEN</sequence>
<dbReference type="AlphaFoldDB" id="X1DG88"/>
<evidence type="ECO:0000256" key="1">
    <source>
        <dbReference type="SAM" id="Phobius"/>
    </source>
</evidence>
<feature type="transmembrane region" description="Helical" evidence="1">
    <location>
        <begin position="122"/>
        <end position="138"/>
    </location>
</feature>
<name>X1DG88_9ZZZZ</name>
<comment type="caution">
    <text evidence="2">The sequence shown here is derived from an EMBL/GenBank/DDBJ whole genome shotgun (WGS) entry which is preliminary data.</text>
</comment>